<accession>A0A2T2ZYQ4</accession>
<organism evidence="1 2">
    <name type="scientific">Coniella lustricola</name>
    <dbReference type="NCBI Taxonomy" id="2025994"/>
    <lineage>
        <taxon>Eukaryota</taxon>
        <taxon>Fungi</taxon>
        <taxon>Dikarya</taxon>
        <taxon>Ascomycota</taxon>
        <taxon>Pezizomycotina</taxon>
        <taxon>Sordariomycetes</taxon>
        <taxon>Sordariomycetidae</taxon>
        <taxon>Diaporthales</taxon>
        <taxon>Schizoparmaceae</taxon>
        <taxon>Coniella</taxon>
    </lineage>
</organism>
<dbReference type="AlphaFoldDB" id="A0A2T2ZYQ4"/>
<dbReference type="Proteomes" id="UP000241462">
    <property type="component" value="Unassembled WGS sequence"/>
</dbReference>
<keyword evidence="2" id="KW-1185">Reference proteome</keyword>
<sequence>MASFGSYRACLDGLSNITMLSKSRVDGTGTLLAWFGQRQAALRPSALITRFCFSPDHRDDIHSLISICMRSQGSAGLKKCTQAGWLAVLRAALVSTESHKRPSFTREPFRTATTDTKAAIRPRVNGWSSGGLNFCLLSRRRRKADRRYECPEVA</sequence>
<evidence type="ECO:0000313" key="1">
    <source>
        <dbReference type="EMBL" id="PSR79743.1"/>
    </source>
</evidence>
<evidence type="ECO:0000313" key="2">
    <source>
        <dbReference type="Proteomes" id="UP000241462"/>
    </source>
</evidence>
<dbReference type="InParanoid" id="A0A2T2ZYQ4"/>
<protein>
    <submittedName>
        <fullName evidence="1">Uncharacterized protein</fullName>
    </submittedName>
</protein>
<proteinExistence type="predicted"/>
<gene>
    <name evidence="1" type="ORF">BD289DRAFT_87409</name>
</gene>
<name>A0A2T2ZYQ4_9PEZI</name>
<reference evidence="1 2" key="1">
    <citation type="journal article" date="2018" name="Mycol. Prog.">
        <title>Coniella lustricola, a new species from submerged detritus.</title>
        <authorList>
            <person name="Raudabaugh D.B."/>
            <person name="Iturriaga T."/>
            <person name="Carver A."/>
            <person name="Mondo S."/>
            <person name="Pangilinan J."/>
            <person name="Lipzen A."/>
            <person name="He G."/>
            <person name="Amirebrahimi M."/>
            <person name="Grigoriev I.V."/>
            <person name="Miller A.N."/>
        </authorList>
    </citation>
    <scope>NUCLEOTIDE SEQUENCE [LARGE SCALE GENOMIC DNA]</scope>
    <source>
        <strain evidence="1 2">B22-T-1</strain>
    </source>
</reference>
<dbReference type="EMBL" id="KZ678556">
    <property type="protein sequence ID" value="PSR79743.1"/>
    <property type="molecule type" value="Genomic_DNA"/>
</dbReference>